<proteinExistence type="predicted"/>
<comment type="caution">
    <text evidence="1">The sequence shown here is derived from an EMBL/GenBank/DDBJ whole genome shotgun (WGS) entry which is preliminary data.</text>
</comment>
<accession>A0ACA9K736</accession>
<sequence>MDDIEDLSVEIYSEAETISTLPSASSANSLTQKKRKATSVKTNTKFHSNRSHTSYFFKLDPNDSSVAYCKVCDINLSGTRNKPYPYNRRGGNTTNLINHLRDKHQITKENYLEFLDEHNEPRRDQTKITEYTKAATPCSSKQQELITQMLVSFIVKFVQLLYILQNQSFRELLLICEPGYKIPCDKTVKSILYDSFVWNMEQLRLLLTTWVTSNFEFREALLSYNHLLYPHSGEIISAELCQLSEDDHYNPLEVLTDVKTRWNSVYYAWKRILELHTSMCLVHPYIKILKKLFEPNYENGETYNTYLNLVYGTQSKNDDEEEVEESDSSTSEEDETPLGGSRQHWQYAHRQFRQQMQLTKGKGRKKSKGKTNKYSKNIKKGNSEKNIDDFNHIEYLPTADTVGLLQKVRAAIFLSLDELWSTPSDLVRIAMILDPRFKDFKWNDTNKEKDESLKLLQMKYDSEKKDFQANDIKRKGLSNSFLAEEDEDQVLEWSQDGSINESIFSIAKYILSNVQNRINSHSSCFT</sequence>
<protein>
    <submittedName>
        <fullName evidence="1">7010_t:CDS:1</fullName>
    </submittedName>
</protein>
<gene>
    <name evidence="1" type="ORF">SPELUC_LOCUS1066</name>
</gene>
<evidence type="ECO:0000313" key="2">
    <source>
        <dbReference type="Proteomes" id="UP000789366"/>
    </source>
</evidence>
<dbReference type="Proteomes" id="UP000789366">
    <property type="component" value="Unassembled WGS sequence"/>
</dbReference>
<reference evidence="1" key="1">
    <citation type="submission" date="2021-06" db="EMBL/GenBank/DDBJ databases">
        <authorList>
            <person name="Kallberg Y."/>
            <person name="Tangrot J."/>
            <person name="Rosling A."/>
        </authorList>
    </citation>
    <scope>NUCLEOTIDE SEQUENCE</scope>
    <source>
        <strain evidence="1">28 12/20/2015</strain>
    </source>
</reference>
<dbReference type="EMBL" id="CAJVPW010000503">
    <property type="protein sequence ID" value="CAG8456639.1"/>
    <property type="molecule type" value="Genomic_DNA"/>
</dbReference>
<keyword evidence="2" id="KW-1185">Reference proteome</keyword>
<organism evidence="1 2">
    <name type="scientific">Cetraspora pellucida</name>
    <dbReference type="NCBI Taxonomy" id="1433469"/>
    <lineage>
        <taxon>Eukaryota</taxon>
        <taxon>Fungi</taxon>
        <taxon>Fungi incertae sedis</taxon>
        <taxon>Mucoromycota</taxon>
        <taxon>Glomeromycotina</taxon>
        <taxon>Glomeromycetes</taxon>
        <taxon>Diversisporales</taxon>
        <taxon>Gigasporaceae</taxon>
        <taxon>Cetraspora</taxon>
    </lineage>
</organism>
<evidence type="ECO:0000313" key="1">
    <source>
        <dbReference type="EMBL" id="CAG8456639.1"/>
    </source>
</evidence>
<name>A0ACA9K736_9GLOM</name>